<comment type="caution">
    <text evidence="5">The sequence shown here is derived from an EMBL/GenBank/DDBJ whole genome shotgun (WGS) entry which is preliminary data.</text>
</comment>
<sequence>MDYYGETARSYNELHGQEQTEKAQLMLSKLRPKGLLLDVGAGTGIATKVFEQGCECIALEPSIEMLKQYSGLKVVGKAEQLPFKDKAFDCVVSLTALHHANLVQAKQELLRVTTSGASVGISFFKRASNFKQAGQVFKEFDQVETKFDVLFLRK</sequence>
<evidence type="ECO:0000256" key="1">
    <source>
        <dbReference type="ARBA" id="ARBA00008361"/>
    </source>
</evidence>
<dbReference type="GO" id="GO:0008757">
    <property type="term" value="F:S-adenosylmethionine-dependent methyltransferase activity"/>
    <property type="evidence" value="ECO:0007669"/>
    <property type="project" value="InterPro"/>
</dbReference>
<evidence type="ECO:0000259" key="4">
    <source>
        <dbReference type="Pfam" id="PF08241"/>
    </source>
</evidence>
<accession>A0A2D6M1K0</accession>
<dbReference type="CDD" id="cd02440">
    <property type="entry name" value="AdoMet_MTases"/>
    <property type="match status" value="1"/>
</dbReference>
<dbReference type="PANTHER" id="PTHR44942">
    <property type="entry name" value="METHYLTRANSF_11 DOMAIN-CONTAINING PROTEIN"/>
    <property type="match status" value="1"/>
</dbReference>
<dbReference type="InterPro" id="IPR051052">
    <property type="entry name" value="Diverse_substrate_MTase"/>
</dbReference>
<feature type="domain" description="Methyltransferase type 11" evidence="4">
    <location>
        <begin position="37"/>
        <end position="117"/>
    </location>
</feature>
<dbReference type="InterPro" id="IPR013216">
    <property type="entry name" value="Methyltransf_11"/>
</dbReference>
<evidence type="ECO:0000313" key="6">
    <source>
        <dbReference type="Proteomes" id="UP000226592"/>
    </source>
</evidence>
<evidence type="ECO:0000256" key="2">
    <source>
        <dbReference type="ARBA" id="ARBA00022603"/>
    </source>
</evidence>
<dbReference type="Proteomes" id="UP000226592">
    <property type="component" value="Unassembled WGS sequence"/>
</dbReference>
<dbReference type="Pfam" id="PF08241">
    <property type="entry name" value="Methyltransf_11"/>
    <property type="match status" value="1"/>
</dbReference>
<dbReference type="Gene3D" id="3.40.50.150">
    <property type="entry name" value="Vaccinia Virus protein VP39"/>
    <property type="match status" value="1"/>
</dbReference>
<protein>
    <recommendedName>
        <fullName evidence="4">Methyltransferase type 11 domain-containing protein</fullName>
    </recommendedName>
</protein>
<keyword evidence="2" id="KW-0489">Methyltransferase</keyword>
<dbReference type="GO" id="GO:0032259">
    <property type="term" value="P:methylation"/>
    <property type="evidence" value="ECO:0007669"/>
    <property type="project" value="UniProtKB-KW"/>
</dbReference>
<dbReference type="InterPro" id="IPR029063">
    <property type="entry name" value="SAM-dependent_MTases_sf"/>
</dbReference>
<proteinExistence type="inferred from homology"/>
<comment type="similarity">
    <text evidence="1">Belongs to the methyltransferase superfamily.</text>
</comment>
<dbReference type="SUPFAM" id="SSF53335">
    <property type="entry name" value="S-adenosyl-L-methionine-dependent methyltransferases"/>
    <property type="match status" value="1"/>
</dbReference>
<reference evidence="6" key="1">
    <citation type="submission" date="2017-09" db="EMBL/GenBank/DDBJ databases">
        <title>The Reconstruction of 2,631 Draft Metagenome-Assembled Genomes from the Global Oceans.</title>
        <authorList>
            <person name="Tully B.J."/>
            <person name="Graham E.D."/>
            <person name="Heidelberg J.F."/>
        </authorList>
    </citation>
    <scope>NUCLEOTIDE SEQUENCE [LARGE SCALE GENOMIC DNA]</scope>
</reference>
<organism evidence="5 6">
    <name type="scientific">Candidatus Iainarchaeum sp</name>
    <dbReference type="NCBI Taxonomy" id="3101447"/>
    <lineage>
        <taxon>Archaea</taxon>
        <taxon>Candidatus Iainarchaeota</taxon>
        <taxon>Candidatus Iainarchaeia</taxon>
        <taxon>Candidatus Iainarchaeales</taxon>
        <taxon>Candidatus Iainarchaeaceae</taxon>
        <taxon>Candidatus Iainarchaeum</taxon>
    </lineage>
</organism>
<gene>
    <name evidence="5" type="ORF">CL943_03295</name>
</gene>
<keyword evidence="3" id="KW-0808">Transferase</keyword>
<dbReference type="EMBL" id="NZBU01000009">
    <property type="protein sequence ID" value="MAG22303.1"/>
    <property type="molecule type" value="Genomic_DNA"/>
</dbReference>
<dbReference type="AlphaFoldDB" id="A0A2D6M1K0"/>
<dbReference type="PANTHER" id="PTHR44942:SF4">
    <property type="entry name" value="METHYLTRANSFERASE TYPE 11 DOMAIN-CONTAINING PROTEIN"/>
    <property type="match status" value="1"/>
</dbReference>
<evidence type="ECO:0000313" key="5">
    <source>
        <dbReference type="EMBL" id="MAG22303.1"/>
    </source>
</evidence>
<name>A0A2D6M1K0_9ARCH</name>
<evidence type="ECO:0000256" key="3">
    <source>
        <dbReference type="ARBA" id="ARBA00022679"/>
    </source>
</evidence>